<dbReference type="PANTHER" id="PTHR33116:SF86">
    <property type="entry name" value="REVERSE TRANSCRIPTASE DOMAIN-CONTAINING PROTEIN"/>
    <property type="match status" value="1"/>
</dbReference>
<name>A0ABR0Q8Z0_GOSAR</name>
<dbReference type="Proteomes" id="UP001358586">
    <property type="component" value="Chromosome 4"/>
</dbReference>
<comment type="caution">
    <text evidence="4">The sequence shown here is derived from an EMBL/GenBank/DDBJ whole genome shotgun (WGS) entry which is preliminary data.</text>
</comment>
<evidence type="ECO:0000259" key="2">
    <source>
        <dbReference type="Pfam" id="PF13456"/>
    </source>
</evidence>
<dbReference type="InterPro" id="IPR012337">
    <property type="entry name" value="RNaseH-like_sf"/>
</dbReference>
<sequence>MEMVRLKCGFVNGINIAAIGSRGLSLGWTGISLVPTDEVLSKIMEVQIGLNLKADKEEVFWAQHGSGRWVSQPAEMLQVASKHFSDLFTASEAEGDNRLLGWVEQQISNSMNAELIRPFTEDEIGQMMRKWCKRGNFTLKLDMDKAYDLTYTMGINEGVSDCFSPSRGLRQGDPLSPYLFLICTESLSLLLTEAKHKNLMRGAPIGRHKLTINHLLFADDCILFEDATVEGARLVQNIIKKYEVHSSQQVNFDKLLIYFGVSVGQTERDAITNILGVRVATNPEKYLGLPMMVGRNKRWAFANFVDQFRKRIESWNLRYLSMGDKEVFIKAILQAIPIYVMQCFALSKTLCQKLKVILNKFWWSHSKSTRGIHWSCWRDLCIPKSEGGMGFRDLFLFNKALLAKQIWRLLMQLDCLLAKVSKARYYLFSNIMAAKIGSYPFFTWRSLCGARELITDSLLWRIGSGRDVNIWNDPWLPGSGNSRISVQATRIFNIPLESSEAEDVMVWRYDTSGEKWSALGPTGPAKLRIHMWRLFNNYVPHFSNLVKRRVQVANVCPLCKEVSEDIDHLLWSCGVLRQLWRSLNLSVDVNLGTLDGKNQLVNTFITADNATRKLLVISFWAFWSTRNKVVYEGLKFSQQDLVGFVQGYAFELSLPKVPVASPLSNASTLWQPPTSGFTKLNFDASFQEDSNTSTVAVLARNDMGLILGACTYPYTDVADAFVAEARACERALLFAIDMGFRLVILEGDSLTIIKKLTTVKEDRSILRPIPQSIRRLEKYLDKVTYQFVPRTVNRAAHTLVLEGRRRTSPCFWVEEVPISVENLVAEDCSDWRRHC</sequence>
<dbReference type="Pfam" id="PF13456">
    <property type="entry name" value="RVT_3"/>
    <property type="match status" value="1"/>
</dbReference>
<dbReference type="Gene3D" id="3.30.420.10">
    <property type="entry name" value="Ribonuclease H-like superfamily/Ribonuclease H"/>
    <property type="match status" value="1"/>
</dbReference>
<dbReference type="InterPro" id="IPR026960">
    <property type="entry name" value="RVT-Znf"/>
</dbReference>
<feature type="domain" description="RNase H type-1" evidence="2">
    <location>
        <begin position="681"/>
        <end position="800"/>
    </location>
</feature>
<evidence type="ECO:0000313" key="5">
    <source>
        <dbReference type="Proteomes" id="UP001358586"/>
    </source>
</evidence>
<dbReference type="Pfam" id="PF00078">
    <property type="entry name" value="RVT_1"/>
    <property type="match status" value="1"/>
</dbReference>
<evidence type="ECO:0000313" key="4">
    <source>
        <dbReference type="EMBL" id="KAK5835721.1"/>
    </source>
</evidence>
<organism evidence="4 5">
    <name type="scientific">Gossypium arboreum</name>
    <name type="common">Tree cotton</name>
    <name type="synonym">Gossypium nanking</name>
    <dbReference type="NCBI Taxonomy" id="29729"/>
    <lineage>
        <taxon>Eukaryota</taxon>
        <taxon>Viridiplantae</taxon>
        <taxon>Streptophyta</taxon>
        <taxon>Embryophyta</taxon>
        <taxon>Tracheophyta</taxon>
        <taxon>Spermatophyta</taxon>
        <taxon>Magnoliopsida</taxon>
        <taxon>eudicotyledons</taxon>
        <taxon>Gunneridae</taxon>
        <taxon>Pentapetalae</taxon>
        <taxon>rosids</taxon>
        <taxon>malvids</taxon>
        <taxon>Malvales</taxon>
        <taxon>Malvaceae</taxon>
        <taxon>Malvoideae</taxon>
        <taxon>Gossypium</taxon>
    </lineage>
</organism>
<feature type="domain" description="Reverse transcriptase zinc-binding" evidence="3">
    <location>
        <begin position="523"/>
        <end position="580"/>
    </location>
</feature>
<dbReference type="InterPro" id="IPR000477">
    <property type="entry name" value="RT_dom"/>
</dbReference>
<dbReference type="Pfam" id="PF13966">
    <property type="entry name" value="zf-RVT"/>
    <property type="match status" value="1"/>
</dbReference>
<dbReference type="CDD" id="cd06222">
    <property type="entry name" value="RNase_H_like"/>
    <property type="match status" value="1"/>
</dbReference>
<dbReference type="InterPro" id="IPR036397">
    <property type="entry name" value="RNaseH_sf"/>
</dbReference>
<keyword evidence="5" id="KW-1185">Reference proteome</keyword>
<evidence type="ECO:0000259" key="3">
    <source>
        <dbReference type="Pfam" id="PF13966"/>
    </source>
</evidence>
<protein>
    <recommendedName>
        <fullName evidence="6">Reverse transcriptase</fullName>
    </recommendedName>
</protein>
<dbReference type="InterPro" id="IPR044730">
    <property type="entry name" value="RNase_H-like_dom_plant"/>
</dbReference>
<reference evidence="4 5" key="1">
    <citation type="submission" date="2023-03" db="EMBL/GenBank/DDBJ databases">
        <title>WGS of Gossypium arboreum.</title>
        <authorList>
            <person name="Yu D."/>
        </authorList>
    </citation>
    <scope>NUCLEOTIDE SEQUENCE [LARGE SCALE GENOMIC DNA]</scope>
    <source>
        <tissue evidence="4">Leaf</tissue>
    </source>
</reference>
<proteinExistence type="predicted"/>
<feature type="domain" description="Reverse transcriptase" evidence="1">
    <location>
        <begin position="161"/>
        <end position="289"/>
    </location>
</feature>
<dbReference type="PANTHER" id="PTHR33116">
    <property type="entry name" value="REVERSE TRANSCRIPTASE ZINC-BINDING DOMAIN-CONTAINING PROTEIN-RELATED-RELATED"/>
    <property type="match status" value="1"/>
</dbReference>
<gene>
    <name evidence="4" type="ORF">PVK06_011422</name>
</gene>
<dbReference type="EMBL" id="JARKNE010000004">
    <property type="protein sequence ID" value="KAK5835721.1"/>
    <property type="molecule type" value="Genomic_DNA"/>
</dbReference>
<dbReference type="InterPro" id="IPR002156">
    <property type="entry name" value="RNaseH_domain"/>
</dbReference>
<evidence type="ECO:0008006" key="6">
    <source>
        <dbReference type="Google" id="ProtNLM"/>
    </source>
</evidence>
<dbReference type="SUPFAM" id="SSF53098">
    <property type="entry name" value="Ribonuclease H-like"/>
    <property type="match status" value="1"/>
</dbReference>
<evidence type="ECO:0000259" key="1">
    <source>
        <dbReference type="Pfam" id="PF00078"/>
    </source>
</evidence>
<accession>A0ABR0Q8Z0</accession>